<evidence type="ECO:0000313" key="1">
    <source>
        <dbReference type="EMBL" id="JAS34557.1"/>
    </source>
</evidence>
<protein>
    <submittedName>
        <fullName evidence="1">Uncharacterized protein</fullName>
    </submittedName>
</protein>
<feature type="non-terminal residue" evidence="1">
    <location>
        <position position="129"/>
    </location>
</feature>
<dbReference type="EMBL" id="GEDC01002741">
    <property type="protein sequence ID" value="JAS34557.1"/>
    <property type="molecule type" value="Transcribed_RNA"/>
</dbReference>
<sequence>LLVVKCQTNSSPLVITMPNVPLEDLSAFITQAHSAMVHRLNHIEPKIHKNGVRQIPGSPEWFMAASHSSRESSRNLTHIALLAEEVTKYMSQALGLTPEQIHFGLPEMDISSTRLTEMCPIPMEFPCEA</sequence>
<reference evidence="1" key="1">
    <citation type="submission" date="2015-12" db="EMBL/GenBank/DDBJ databases">
        <title>De novo transcriptome assembly of four potential Pierce s Disease insect vectors from Arizona vineyards.</title>
        <authorList>
            <person name="Tassone E.E."/>
        </authorList>
    </citation>
    <scope>NUCLEOTIDE SEQUENCE</scope>
</reference>
<organism evidence="1">
    <name type="scientific">Clastoptera arizonana</name>
    <name type="common">Arizona spittle bug</name>
    <dbReference type="NCBI Taxonomy" id="38151"/>
    <lineage>
        <taxon>Eukaryota</taxon>
        <taxon>Metazoa</taxon>
        <taxon>Ecdysozoa</taxon>
        <taxon>Arthropoda</taxon>
        <taxon>Hexapoda</taxon>
        <taxon>Insecta</taxon>
        <taxon>Pterygota</taxon>
        <taxon>Neoptera</taxon>
        <taxon>Paraneoptera</taxon>
        <taxon>Hemiptera</taxon>
        <taxon>Auchenorrhyncha</taxon>
        <taxon>Cercopoidea</taxon>
        <taxon>Clastopteridae</taxon>
        <taxon>Clastoptera</taxon>
    </lineage>
</organism>
<name>A0A1B6E9G8_9HEMI</name>
<proteinExistence type="predicted"/>
<accession>A0A1B6E9G8</accession>
<dbReference type="AlphaFoldDB" id="A0A1B6E9G8"/>
<gene>
    <name evidence="1" type="ORF">g.44263</name>
</gene>
<feature type="non-terminal residue" evidence="1">
    <location>
        <position position="1"/>
    </location>
</feature>